<name>A0ACC1QF05_9HYPO</name>
<reference evidence="1" key="1">
    <citation type="submission" date="2022-07" db="EMBL/GenBank/DDBJ databases">
        <title>Genome Sequence of Lecanicillium saksenae.</title>
        <authorList>
            <person name="Buettner E."/>
        </authorList>
    </citation>
    <scope>NUCLEOTIDE SEQUENCE</scope>
    <source>
        <strain evidence="1">VT-O1</strain>
    </source>
</reference>
<evidence type="ECO:0000313" key="2">
    <source>
        <dbReference type="Proteomes" id="UP001148737"/>
    </source>
</evidence>
<evidence type="ECO:0000313" key="1">
    <source>
        <dbReference type="EMBL" id="KAJ3473523.1"/>
    </source>
</evidence>
<dbReference type="EMBL" id="JANAKD010002475">
    <property type="protein sequence ID" value="KAJ3473523.1"/>
    <property type="molecule type" value="Genomic_DNA"/>
</dbReference>
<keyword evidence="2" id="KW-1185">Reference proteome</keyword>
<accession>A0ACC1QF05</accession>
<proteinExistence type="predicted"/>
<organism evidence="1 2">
    <name type="scientific">Lecanicillium saksenae</name>
    <dbReference type="NCBI Taxonomy" id="468837"/>
    <lineage>
        <taxon>Eukaryota</taxon>
        <taxon>Fungi</taxon>
        <taxon>Dikarya</taxon>
        <taxon>Ascomycota</taxon>
        <taxon>Pezizomycotina</taxon>
        <taxon>Sordariomycetes</taxon>
        <taxon>Hypocreomycetidae</taxon>
        <taxon>Hypocreales</taxon>
        <taxon>Cordycipitaceae</taxon>
        <taxon>Lecanicillium</taxon>
    </lineage>
</organism>
<protein>
    <submittedName>
        <fullName evidence="1">Uncharacterized protein</fullName>
    </submittedName>
</protein>
<sequence length="740" mass="80990">MTPPSPPDFSLPVDFSRSPSAHGAGTNTGRPAKWTVSHKRQLARLYVYTTLPINKIIDVVHHKSPRPAPGTDSASKNLNQLLDKEPRWLHPKSHEDMGRRVEQLALSPSRMSSRSSDDSFSRASSDPPGSCFLPANFESELNLSPTMLDVPPHSRGPWSASAPATPASYGSGHQVWSPGQVSQPPQAPAQSPQKDEEKDKELFAPFLRRATVASASTTASSSSLKAVLSEYSTAYRGVVKGLMRRFTGFSPLSSHMSPISESNSAVMDWLEDDYAPPAFLGAPSRLPGDFLHIDQWCQCSSMQGTAFQCCLEPDVGQPLQESNAHLPWVTCSGLTQDGHRILGGRIVDSDWSEMDSFGNTLLHFVAARGDAHLLYRVAGHQNALEFLHVANTARQTFLHVMSQNNMQNVELMNCLLPALKRNNFDIYAQDDYGRNFFHILKAKNVNQTFLNGILDPNDIARWNTRDAFGMRLVSPAIEDTNTSTTPWDSASPLEPGFEPETSPVTKERMLISFIWASISNTPAAEYSQGRNGIHCLAAANLNMARGQTDLDVPANNPRASAAGESSAPRGRARTSSANRTEADSSVSNFKFRIQLLRELLAAGVNPNSYDTNGNTPLMAFAAQLPEDGDYKTGPEILKLLINSGVNINARNRAGETALQIAVRCGRKLAARTLFAEGANVHARDSKGRSMLEVADEKLMAASELKPPREYAHWEACRAWLSGQENGAIQSPTVLTEWRHQ</sequence>
<gene>
    <name evidence="1" type="ORF">NLG97_g10261</name>
</gene>
<comment type="caution">
    <text evidence="1">The sequence shown here is derived from an EMBL/GenBank/DDBJ whole genome shotgun (WGS) entry which is preliminary data.</text>
</comment>
<dbReference type="Proteomes" id="UP001148737">
    <property type="component" value="Unassembled WGS sequence"/>
</dbReference>